<dbReference type="Gene3D" id="2.130.10.10">
    <property type="entry name" value="YVTN repeat-like/Quinoprotein amine dehydrogenase"/>
    <property type="match status" value="1"/>
</dbReference>
<dbReference type="GO" id="GO:0005737">
    <property type="term" value="C:cytoplasm"/>
    <property type="evidence" value="ECO:0007669"/>
    <property type="project" value="TreeGrafter"/>
</dbReference>
<keyword evidence="5" id="KW-1185">Reference proteome</keyword>
<proteinExistence type="predicted"/>
<dbReference type="InterPro" id="IPR015943">
    <property type="entry name" value="WD40/YVTN_repeat-like_dom_sf"/>
</dbReference>
<dbReference type="SUPFAM" id="SSF50978">
    <property type="entry name" value="WD40 repeat-like"/>
    <property type="match status" value="1"/>
</dbReference>
<keyword evidence="1" id="KW-0853">WD repeat</keyword>
<organism evidence="4 5">
    <name type="scientific">Trametes pubescens</name>
    <name type="common">White-rot fungus</name>
    <dbReference type="NCBI Taxonomy" id="154538"/>
    <lineage>
        <taxon>Eukaryota</taxon>
        <taxon>Fungi</taxon>
        <taxon>Dikarya</taxon>
        <taxon>Basidiomycota</taxon>
        <taxon>Agaricomycotina</taxon>
        <taxon>Agaricomycetes</taxon>
        <taxon>Polyporales</taxon>
        <taxon>Polyporaceae</taxon>
        <taxon>Trametes</taxon>
    </lineage>
</organism>
<dbReference type="AlphaFoldDB" id="A0A1M2V893"/>
<dbReference type="GO" id="GO:0080008">
    <property type="term" value="C:Cul4-RING E3 ubiquitin ligase complex"/>
    <property type="evidence" value="ECO:0007669"/>
    <property type="project" value="TreeGrafter"/>
</dbReference>
<accession>A0A1M2V893</accession>
<protein>
    <submittedName>
        <fullName evidence="4">WD repeat protein iqw1</fullName>
    </submittedName>
</protein>
<feature type="compositionally biased region" description="Acidic residues" evidence="3">
    <location>
        <begin position="30"/>
        <end position="39"/>
    </location>
</feature>
<dbReference type="OrthoDB" id="2414538at2759"/>
<evidence type="ECO:0000313" key="4">
    <source>
        <dbReference type="EMBL" id="OJT03763.1"/>
    </source>
</evidence>
<dbReference type="InterPro" id="IPR036322">
    <property type="entry name" value="WD40_repeat_dom_sf"/>
</dbReference>
<gene>
    <name evidence="4" type="ORF">TRAPUB_5585</name>
</gene>
<dbReference type="EMBL" id="MNAD01001599">
    <property type="protein sequence ID" value="OJT03763.1"/>
    <property type="molecule type" value="Genomic_DNA"/>
</dbReference>
<sequence length="195" mass="21645">MDGDIERLQTETEATTDSEELDIRDHSDDSDAEEDDEATSEATGDERYSGVPIIMPRSRFAGACNVETVKDVNFLGPRDEFVVSGSDDGNWFMWEKKTGKIHDILEGDGAVVNVIEAHPYLPLVAVSGIDTTVKLFAPTTGTRRFSRLDQMDSIVNRNEEATDARSELLNLRMYYRLAQQMAQSDGHGAPQCPVQ</sequence>
<dbReference type="GO" id="GO:0045717">
    <property type="term" value="P:negative regulation of fatty acid biosynthetic process"/>
    <property type="evidence" value="ECO:0007669"/>
    <property type="project" value="TreeGrafter"/>
</dbReference>
<name>A0A1M2V893_TRAPU</name>
<evidence type="ECO:0000256" key="1">
    <source>
        <dbReference type="ARBA" id="ARBA00022574"/>
    </source>
</evidence>
<dbReference type="InterPro" id="IPR045151">
    <property type="entry name" value="DCAF8"/>
</dbReference>
<dbReference type="PANTHER" id="PTHR15574">
    <property type="entry name" value="WD REPEAT DOMAIN-CONTAINING FAMILY"/>
    <property type="match status" value="1"/>
</dbReference>
<reference evidence="4 5" key="1">
    <citation type="submission" date="2016-10" db="EMBL/GenBank/DDBJ databases">
        <title>Genome sequence of the basidiomycete white-rot fungus Trametes pubescens.</title>
        <authorList>
            <person name="Makela M.R."/>
            <person name="Granchi Z."/>
            <person name="Peng M."/>
            <person name="De Vries R.P."/>
            <person name="Grigoriev I."/>
            <person name="Riley R."/>
            <person name="Hilden K."/>
        </authorList>
    </citation>
    <scope>NUCLEOTIDE SEQUENCE [LARGE SCALE GENOMIC DNA]</scope>
    <source>
        <strain evidence="4 5">FBCC735</strain>
    </source>
</reference>
<feature type="region of interest" description="Disordered" evidence="3">
    <location>
        <begin position="1"/>
        <end position="47"/>
    </location>
</feature>
<comment type="caution">
    <text evidence="4">The sequence shown here is derived from an EMBL/GenBank/DDBJ whole genome shotgun (WGS) entry which is preliminary data.</text>
</comment>
<dbReference type="PANTHER" id="PTHR15574:SF40">
    <property type="entry name" value="WD AND TETRATRICOPEPTIDE REPEATS PROTEIN 1"/>
    <property type="match status" value="1"/>
</dbReference>
<feature type="compositionally biased region" description="Basic and acidic residues" evidence="3">
    <location>
        <begin position="1"/>
        <end position="10"/>
    </location>
</feature>
<dbReference type="OMA" id="IIMPRSR"/>
<dbReference type="STRING" id="154538.A0A1M2V893"/>
<evidence type="ECO:0000256" key="3">
    <source>
        <dbReference type="SAM" id="MobiDB-lite"/>
    </source>
</evidence>
<keyword evidence="2" id="KW-0677">Repeat</keyword>
<evidence type="ECO:0000313" key="5">
    <source>
        <dbReference type="Proteomes" id="UP000184267"/>
    </source>
</evidence>
<dbReference type="Proteomes" id="UP000184267">
    <property type="component" value="Unassembled WGS sequence"/>
</dbReference>
<evidence type="ECO:0000256" key="2">
    <source>
        <dbReference type="ARBA" id="ARBA00022737"/>
    </source>
</evidence>